<dbReference type="HOGENOM" id="CLU_345159_0_0_1"/>
<name>B5RU43_DEBHA</name>
<keyword evidence="2" id="KW-1185">Reference proteome</keyword>
<dbReference type="AlphaFoldDB" id="B5RU43"/>
<organism evidence="1 2">
    <name type="scientific">Debaryomyces hansenii (strain ATCC 36239 / CBS 767 / BCRC 21394 / JCM 1990 / NBRC 0083 / IGC 2968)</name>
    <name type="common">Yeast</name>
    <name type="synonym">Torulaspora hansenii</name>
    <dbReference type="NCBI Taxonomy" id="284592"/>
    <lineage>
        <taxon>Eukaryota</taxon>
        <taxon>Fungi</taxon>
        <taxon>Dikarya</taxon>
        <taxon>Ascomycota</taxon>
        <taxon>Saccharomycotina</taxon>
        <taxon>Pichiomycetes</taxon>
        <taxon>Debaryomycetaceae</taxon>
        <taxon>Debaryomyces</taxon>
    </lineage>
</organism>
<dbReference type="OrthoDB" id="4094279at2759"/>
<dbReference type="STRING" id="284592.B5RU43"/>
<dbReference type="Proteomes" id="UP000000599">
    <property type="component" value="Chromosome E"/>
</dbReference>
<evidence type="ECO:0000313" key="2">
    <source>
        <dbReference type="Proteomes" id="UP000000599"/>
    </source>
</evidence>
<reference evidence="1 2" key="1">
    <citation type="journal article" date="2004" name="Nature">
        <title>Genome evolution in yeasts.</title>
        <authorList>
            <consortium name="Genolevures"/>
            <person name="Dujon B."/>
            <person name="Sherman D."/>
            <person name="Fischer G."/>
            <person name="Durrens P."/>
            <person name="Casaregola S."/>
            <person name="Lafontaine I."/>
            <person name="de Montigny J."/>
            <person name="Marck C."/>
            <person name="Neuveglise C."/>
            <person name="Talla E."/>
            <person name="Goffard N."/>
            <person name="Frangeul L."/>
            <person name="Aigle M."/>
            <person name="Anthouard V."/>
            <person name="Babour A."/>
            <person name="Barbe V."/>
            <person name="Barnay S."/>
            <person name="Blanchin S."/>
            <person name="Beckerich J.M."/>
            <person name="Beyne E."/>
            <person name="Bleykasten C."/>
            <person name="Boisrame A."/>
            <person name="Boyer J."/>
            <person name="Cattolico L."/>
            <person name="Confanioleri F."/>
            <person name="de Daruvar A."/>
            <person name="Despons L."/>
            <person name="Fabre E."/>
            <person name="Fairhead C."/>
            <person name="Ferry-Dumazet H."/>
            <person name="Groppi A."/>
            <person name="Hantraye F."/>
            <person name="Hennequin C."/>
            <person name="Jauniaux N."/>
            <person name="Joyet P."/>
            <person name="Kachouri R."/>
            <person name="Kerrest A."/>
            <person name="Koszul R."/>
            <person name="Lemaire M."/>
            <person name="Lesur I."/>
            <person name="Ma L."/>
            <person name="Muller H."/>
            <person name="Nicaud J.M."/>
            <person name="Nikolski M."/>
            <person name="Oztas S."/>
            <person name="Ozier-Kalogeropoulos O."/>
            <person name="Pellenz S."/>
            <person name="Potier S."/>
            <person name="Richard G.F."/>
            <person name="Straub M.L."/>
            <person name="Suleau A."/>
            <person name="Swennene D."/>
            <person name="Tekaia F."/>
            <person name="Wesolowski-Louvel M."/>
            <person name="Westhof E."/>
            <person name="Wirth B."/>
            <person name="Zeniou-Meyer M."/>
            <person name="Zivanovic I."/>
            <person name="Bolotin-Fukuhara M."/>
            <person name="Thierry A."/>
            <person name="Bouchier C."/>
            <person name="Caudron B."/>
            <person name="Scarpelli C."/>
            <person name="Gaillardin C."/>
            <person name="Weissenbach J."/>
            <person name="Wincker P."/>
            <person name="Souciet J.L."/>
        </authorList>
    </citation>
    <scope>NUCLEOTIDE SEQUENCE [LARGE SCALE GENOMIC DNA]</scope>
    <source>
        <strain evidence="2">ATCC 36239 / CBS 767 / BCRC 21394 / JCM 1990 / NBRC 0083 / IGC 2968</strain>
    </source>
</reference>
<sequence length="851" mass="99794">MYIDHLCGKMFNNLRRYRSSRRIKIWNIDSPCKSHIVFLSSNNDHQKINFEDNSSIKPNSIKKKVSEFLINLIKQETKILADTLIIRETEIQESDRVISDIVFETVYSKLDPKIKEDVERTADTYNKLALILTYNPIVIHPSIYINFSNSTSLQNDTKKMILRRLAYHGRFEECWKIALNSIETLNDVDEYIETITDELKQNNNLEFGIYELLSACDRIVSNPSLKHTIIETICHSNDLNKDIFFSSIEYQNELKNFETLETLENTKAKYLRSTIPYFRLLYFKRKLKLALTANSHCVQSVQVHEIVKNIIQDKDIVETQGWISSVLSSSAIECLPNDINSSQIIYPLSDKSNSLFFEYFIKKCSAYDYIHVNDYDFLHILQHSQPEHIRAIYLLYRKSYNLEFSQVNSHIINYLMRLMLITKNVDLITTCIVECYSLINDEILTSALVKIFRDSREDFKTIANKIKGSKNDTRKSKILNDFINKITLSEKEHQISLDSLLYIVKRFNKSDLASEIVLTMLPKIKSTEIDQNSTISFYMYIIQNIRVSSYVLVEMARSFILKEKIFDEKLLTEFFATLLRRIWNKEQIMKRNNREKKSDDFQELFKLATKKERARFHNRIRALGQILSLLEAKETAMVFNTLYNFIFSSSFQFVLSDYGKKYIIDSLVSETMRFINKANKNTPKLGIIKMRDFLGGLCFESRSVQCALYKYMVEDEPSKCIKLLHTYENNKSYLTNDVMRSIMSGILHSPKLNDKEKLHLFRYFRTELLNLNFKSTIHPSTAIELLNLVIGIAEKDPIKSIDSMRWVLEFANKKRIPKSIIANFARRLMLHQDNPPLSVRNAIIDDLERYK</sequence>
<evidence type="ECO:0000313" key="1">
    <source>
        <dbReference type="EMBL" id="CAR65855.1"/>
    </source>
</evidence>
<gene>
    <name evidence="1" type="ordered locus">DEHA2E19074g</name>
</gene>
<dbReference type="GeneID" id="8998798"/>
<dbReference type="EMBL" id="CR382137">
    <property type="protein sequence ID" value="CAR65855.1"/>
    <property type="molecule type" value="Genomic_DNA"/>
</dbReference>
<dbReference type="InParanoid" id="B5RU43"/>
<dbReference type="RefSeq" id="XP_002770513.1">
    <property type="nucleotide sequence ID" value="XM_002770467.1"/>
</dbReference>
<dbReference type="KEGG" id="dha:DEHA2E19074g"/>
<proteinExistence type="predicted"/>
<dbReference type="OMA" id="KLIVQHH"/>
<protein>
    <submittedName>
        <fullName evidence="1">DEHA2E19074p</fullName>
    </submittedName>
</protein>
<dbReference type="VEuPathDB" id="FungiDB:DEHA2E19074g"/>
<accession>B5RU43</accession>
<dbReference type="eggNOG" id="ENOG502T75D">
    <property type="taxonomic scope" value="Eukaryota"/>
</dbReference>